<evidence type="ECO:0000256" key="6">
    <source>
        <dbReference type="HAMAP-Rule" id="MF_00363"/>
    </source>
</evidence>
<evidence type="ECO:0000256" key="2">
    <source>
        <dbReference type="ARBA" id="ARBA00006694"/>
    </source>
</evidence>
<keyword evidence="5 6" id="KW-0472">Membrane</keyword>
<comment type="similarity">
    <text evidence="2 6">Belongs to the UPF0154 family.</text>
</comment>
<keyword evidence="6" id="KW-1003">Cell membrane</keyword>
<evidence type="ECO:0000256" key="5">
    <source>
        <dbReference type="ARBA" id="ARBA00023136"/>
    </source>
</evidence>
<gene>
    <name evidence="7" type="ORF">BWR10_07725</name>
</gene>
<keyword evidence="3 6" id="KW-0812">Transmembrane</keyword>
<feature type="transmembrane region" description="Helical" evidence="6">
    <location>
        <begin position="6"/>
        <end position="29"/>
    </location>
</feature>
<dbReference type="EMBL" id="MTJY01000032">
    <property type="protein sequence ID" value="ONN74586.1"/>
    <property type="molecule type" value="Genomic_DNA"/>
</dbReference>
<protein>
    <recommendedName>
        <fullName evidence="6">UPF0154 protein BWR10_07725</fullName>
    </recommendedName>
</protein>
<dbReference type="eggNOG" id="COG3763">
    <property type="taxonomic scope" value="Bacteria"/>
</dbReference>
<keyword evidence="4 6" id="KW-1133">Transmembrane helix</keyword>
<evidence type="ECO:0000313" key="7">
    <source>
        <dbReference type="EMBL" id="ONN74586.1"/>
    </source>
</evidence>
<dbReference type="InterPro" id="IPR005359">
    <property type="entry name" value="UPF0154"/>
</dbReference>
<comment type="caution">
    <text evidence="7">The sequence shown here is derived from an EMBL/GenBank/DDBJ whole genome shotgun (WGS) entry which is preliminary data.</text>
</comment>
<dbReference type="HAMAP" id="MF_00363">
    <property type="entry name" value="UPF0154"/>
    <property type="match status" value="1"/>
</dbReference>
<name>A0A0D6UD00_LACRH</name>
<proteinExistence type="inferred from homology"/>
<organism evidence="7 8">
    <name type="scientific">Lacticaseibacillus rhamnosus</name>
    <name type="common">Lactobacillus rhamnosus</name>
    <dbReference type="NCBI Taxonomy" id="47715"/>
    <lineage>
        <taxon>Bacteria</taxon>
        <taxon>Bacillati</taxon>
        <taxon>Bacillota</taxon>
        <taxon>Bacilli</taxon>
        <taxon>Lactobacillales</taxon>
        <taxon>Lactobacillaceae</taxon>
        <taxon>Lacticaseibacillus</taxon>
    </lineage>
</organism>
<reference evidence="7 8" key="1">
    <citation type="submission" date="2017-01" db="EMBL/GenBank/DDBJ databases">
        <title>In silico prediction, in vitro antibacterial spectrum and physicochemical properties of a putative bacteriocin produced by Lactobacillus rhamnosus strain L156.4.</title>
        <authorList>
            <person name="Silveira A.M."/>
            <person name="Monteiro A.S."/>
            <person name="Santos V.L."/>
            <person name="Nicoli J.R."/>
            <person name="Azevedo V."/>
            <person name="Soares S.C."/>
            <person name="Castro-Oliveira L."/>
            <person name="Dias-Souza M.V."/>
            <person name="Nardi R.M."/>
        </authorList>
    </citation>
    <scope>NUCLEOTIDE SEQUENCE [LARGE SCALE GENOMIC DNA]</scope>
    <source>
        <strain evidence="7 8">L156.4</strain>
    </source>
</reference>
<sequence>MKLEGGRTLLVTILVGIIALLVGLAGGFFGARAYMKKYFQDNPPVNEEMLRTMMMQMGQKPSAKKLNQMMAQMKQAQRNAK</sequence>
<dbReference type="Pfam" id="PF03672">
    <property type="entry name" value="UPF0154"/>
    <property type="match status" value="1"/>
</dbReference>
<dbReference type="Proteomes" id="UP000189067">
    <property type="component" value="Unassembled WGS sequence"/>
</dbReference>
<dbReference type="AlphaFoldDB" id="A0A0D6UD00"/>
<accession>A0A0D6UD00</accession>
<dbReference type="GO" id="GO:0005886">
    <property type="term" value="C:plasma membrane"/>
    <property type="evidence" value="ECO:0007669"/>
    <property type="project" value="UniProtKB-SubCell"/>
</dbReference>
<evidence type="ECO:0000256" key="1">
    <source>
        <dbReference type="ARBA" id="ARBA00004167"/>
    </source>
</evidence>
<comment type="subcellular location">
    <subcellularLocation>
        <location evidence="6">Cell membrane</location>
        <topology evidence="6">Single-pass membrane protein</topology>
    </subcellularLocation>
    <subcellularLocation>
        <location evidence="1">Membrane</location>
        <topology evidence="1">Single-pass membrane protein</topology>
    </subcellularLocation>
</comment>
<evidence type="ECO:0000313" key="8">
    <source>
        <dbReference type="Proteomes" id="UP000189067"/>
    </source>
</evidence>
<evidence type="ECO:0000256" key="4">
    <source>
        <dbReference type="ARBA" id="ARBA00022989"/>
    </source>
</evidence>
<evidence type="ECO:0000256" key="3">
    <source>
        <dbReference type="ARBA" id="ARBA00022692"/>
    </source>
</evidence>